<dbReference type="EMBL" id="JAOTPV010000009">
    <property type="protein sequence ID" value="KAJ4478396.1"/>
    <property type="molecule type" value="Genomic_DNA"/>
</dbReference>
<evidence type="ECO:0000256" key="1">
    <source>
        <dbReference type="SAM" id="MobiDB-lite"/>
    </source>
</evidence>
<reference evidence="2" key="1">
    <citation type="submission" date="2022-08" db="EMBL/GenBank/DDBJ databases">
        <title>A Global Phylogenomic Analysis of the Shiitake Genus Lentinula.</title>
        <authorList>
            <consortium name="DOE Joint Genome Institute"/>
            <person name="Sierra-Patev S."/>
            <person name="Min B."/>
            <person name="Naranjo-Ortiz M."/>
            <person name="Looney B."/>
            <person name="Konkel Z."/>
            <person name="Slot J.C."/>
            <person name="Sakamoto Y."/>
            <person name="Steenwyk J.L."/>
            <person name="Rokas A."/>
            <person name="Carro J."/>
            <person name="Camarero S."/>
            <person name="Ferreira P."/>
            <person name="Molpeceres G."/>
            <person name="Ruiz-Duenas F.J."/>
            <person name="Serrano A."/>
            <person name="Henrissat B."/>
            <person name="Drula E."/>
            <person name="Hughes K.W."/>
            <person name="Mata J.L."/>
            <person name="Ishikawa N.K."/>
            <person name="Vargas-Isla R."/>
            <person name="Ushijima S."/>
            <person name="Smith C.A."/>
            <person name="Ahrendt S."/>
            <person name="Andreopoulos W."/>
            <person name="He G."/>
            <person name="Labutti K."/>
            <person name="Lipzen A."/>
            <person name="Ng V."/>
            <person name="Riley R."/>
            <person name="Sandor L."/>
            <person name="Barry K."/>
            <person name="Martinez A.T."/>
            <person name="Xiao Y."/>
            <person name="Gibbons J.G."/>
            <person name="Terashima K."/>
            <person name="Grigoriev I.V."/>
            <person name="Hibbett D.S."/>
        </authorList>
    </citation>
    <scope>NUCLEOTIDE SEQUENCE</scope>
    <source>
        <strain evidence="2">JLM2183</strain>
    </source>
</reference>
<name>A0A9W9ABI3_9AGAR</name>
<feature type="compositionally biased region" description="Basic and acidic residues" evidence="1">
    <location>
        <begin position="22"/>
        <end position="33"/>
    </location>
</feature>
<dbReference type="InterPro" id="IPR036537">
    <property type="entry name" value="Adaptor_Cbl_N_dom_sf"/>
</dbReference>
<feature type="region of interest" description="Disordered" evidence="1">
    <location>
        <begin position="328"/>
        <end position="371"/>
    </location>
</feature>
<accession>A0A9W9ABI3</accession>
<feature type="compositionally biased region" description="Polar residues" evidence="1">
    <location>
        <begin position="7"/>
        <end position="19"/>
    </location>
</feature>
<dbReference type="GO" id="GO:0007166">
    <property type="term" value="P:cell surface receptor signaling pathway"/>
    <property type="evidence" value="ECO:0007669"/>
    <property type="project" value="InterPro"/>
</dbReference>
<dbReference type="AlphaFoldDB" id="A0A9W9ABI3"/>
<gene>
    <name evidence="2" type="ORF">J3R30DRAFT_3703208</name>
</gene>
<dbReference type="OrthoDB" id="192148at2759"/>
<evidence type="ECO:0000313" key="2">
    <source>
        <dbReference type="EMBL" id="KAJ4478396.1"/>
    </source>
</evidence>
<feature type="region of interest" description="Disordered" evidence="1">
    <location>
        <begin position="1"/>
        <end position="34"/>
    </location>
</feature>
<proteinExistence type="predicted"/>
<dbReference type="CDD" id="cd21037">
    <property type="entry name" value="MLKL_NTD"/>
    <property type="match status" value="1"/>
</dbReference>
<protein>
    <submittedName>
        <fullName evidence="2">Uncharacterized protein</fullName>
    </submittedName>
</protein>
<keyword evidence="3" id="KW-1185">Reference proteome</keyword>
<comment type="caution">
    <text evidence="2">The sequence shown here is derived from an EMBL/GenBank/DDBJ whole genome shotgun (WGS) entry which is preliminary data.</text>
</comment>
<organism evidence="2 3">
    <name type="scientific">Lentinula aciculospora</name>
    <dbReference type="NCBI Taxonomy" id="153920"/>
    <lineage>
        <taxon>Eukaryota</taxon>
        <taxon>Fungi</taxon>
        <taxon>Dikarya</taxon>
        <taxon>Basidiomycota</taxon>
        <taxon>Agaricomycotina</taxon>
        <taxon>Agaricomycetes</taxon>
        <taxon>Agaricomycetidae</taxon>
        <taxon>Agaricales</taxon>
        <taxon>Marasmiineae</taxon>
        <taxon>Omphalotaceae</taxon>
        <taxon>Lentinula</taxon>
    </lineage>
</organism>
<feature type="compositionally biased region" description="Pro residues" evidence="1">
    <location>
        <begin position="354"/>
        <end position="371"/>
    </location>
</feature>
<sequence length="492" mass="54312">MVLSSEAGGSSQYEPSLNQEIDGERLRNLEKTKSQRRMSWNLKLTKRAPKHSEPDGVDELACSTFQQSSSSSWKIFTRRSSSLSSIACDLSGHLLGTLSTVAQFAPTPYLGSLATITLSICNAIQSAKDNKDSLKLLATAVLNLTSTVIHTYDRLHQIPATECLSDSTPKSVSFSTDPLLNEHVVELLGTLGAIKDFVERQNSRNLLRRVVSSTSDLNIIQDYKDHLRRALEAFTLQSNLVLRETILKVSSQQEDIIDSQESVRSTLESFRQDFLRSRAPGQEIASPPILSEASEMVSSPISMNDSSENSNMVDTVVGLGGNARPHVYPSMNCSPPDSHVSHSDDRWVASSPFVQPPSTPTPQLSPPPPPLASNNPFGNVFNGPVQGNITVNNYSGDHSVISNVDNSRQENFGNVFMKSGFPSTKEMFNGSGYSRTENWGYDHQSGGDDRPYEVYHRPQPVFRGRQRREQTRDTPWNVIVTYPKPLLPAIVC</sequence>
<evidence type="ECO:0000313" key="3">
    <source>
        <dbReference type="Proteomes" id="UP001150266"/>
    </source>
</evidence>
<dbReference type="InterPro" id="IPR059179">
    <property type="entry name" value="MLKL-like_MCAfunc"/>
</dbReference>
<dbReference type="Gene3D" id="1.20.930.20">
    <property type="entry name" value="Adaptor protein Cbl, N-terminal domain"/>
    <property type="match status" value="1"/>
</dbReference>
<dbReference type="Proteomes" id="UP001150266">
    <property type="component" value="Unassembled WGS sequence"/>
</dbReference>